<dbReference type="GO" id="GO:0005524">
    <property type="term" value="F:ATP binding"/>
    <property type="evidence" value="ECO:0007669"/>
    <property type="project" value="UniProtKB-UniRule"/>
</dbReference>
<comment type="similarity">
    <text evidence="1">Belongs to the D-alanine--D-alanine ligase family.</text>
</comment>
<evidence type="ECO:0000313" key="7">
    <source>
        <dbReference type="Proteomes" id="UP000673975"/>
    </source>
</evidence>
<reference evidence="6" key="1">
    <citation type="submission" date="2021-02" db="EMBL/GenBank/DDBJ databases">
        <title>Natronogracilivirga saccharolytica gen. nov. sp. nov. a new anaerobic, haloalkiliphilic carbohydrate-fermenting bacterium from soda lake and proposing of Cyclonatronumiaceae fam. nov. in the phylum Balneolaeota.</title>
        <authorList>
            <person name="Zhilina T.N."/>
            <person name="Sorokin D.Y."/>
            <person name="Zavarzina D.G."/>
            <person name="Toshchakov S.V."/>
            <person name="Kublanov I.V."/>
        </authorList>
    </citation>
    <scope>NUCLEOTIDE SEQUENCE</scope>
    <source>
        <strain evidence="6">Z-1702</strain>
    </source>
</reference>
<dbReference type="PANTHER" id="PTHR23132">
    <property type="entry name" value="D-ALANINE--D-ALANINE LIGASE"/>
    <property type="match status" value="1"/>
</dbReference>
<organism evidence="6 7">
    <name type="scientific">Natronogracilivirga saccharolytica</name>
    <dbReference type="NCBI Taxonomy" id="2812953"/>
    <lineage>
        <taxon>Bacteria</taxon>
        <taxon>Pseudomonadati</taxon>
        <taxon>Balneolota</taxon>
        <taxon>Balneolia</taxon>
        <taxon>Balneolales</taxon>
        <taxon>Cyclonatronaceae</taxon>
        <taxon>Natronogracilivirga</taxon>
    </lineage>
</organism>
<dbReference type="AlphaFoldDB" id="A0A8J7RL32"/>
<dbReference type="EMBL" id="JAFIDN010000003">
    <property type="protein sequence ID" value="MBP3192123.1"/>
    <property type="molecule type" value="Genomic_DNA"/>
</dbReference>
<keyword evidence="2" id="KW-0436">Ligase</keyword>
<dbReference type="GO" id="GO:0046872">
    <property type="term" value="F:metal ion binding"/>
    <property type="evidence" value="ECO:0007669"/>
    <property type="project" value="InterPro"/>
</dbReference>
<dbReference type="PANTHER" id="PTHR23132:SF23">
    <property type="entry name" value="D-ALANINE--D-ALANINE LIGASE B"/>
    <property type="match status" value="1"/>
</dbReference>
<dbReference type="InterPro" id="IPR011761">
    <property type="entry name" value="ATP-grasp"/>
</dbReference>
<keyword evidence="3" id="KW-0067">ATP-binding</keyword>
<feature type="compositionally biased region" description="Basic and acidic residues" evidence="4">
    <location>
        <begin position="202"/>
        <end position="218"/>
    </location>
</feature>
<evidence type="ECO:0000256" key="3">
    <source>
        <dbReference type="PROSITE-ProRule" id="PRU00409"/>
    </source>
</evidence>
<dbReference type="SUPFAM" id="SSF56059">
    <property type="entry name" value="Glutathione synthetase ATP-binding domain-like"/>
    <property type="match status" value="1"/>
</dbReference>
<evidence type="ECO:0000256" key="1">
    <source>
        <dbReference type="ARBA" id="ARBA00010871"/>
    </source>
</evidence>
<proteinExistence type="inferred from homology"/>
<feature type="compositionally biased region" description="Basic and acidic residues" evidence="4">
    <location>
        <begin position="284"/>
        <end position="317"/>
    </location>
</feature>
<evidence type="ECO:0000259" key="5">
    <source>
        <dbReference type="PROSITE" id="PS50975"/>
    </source>
</evidence>
<dbReference type="Gene3D" id="3.30.470.20">
    <property type="entry name" value="ATP-grasp fold, B domain"/>
    <property type="match status" value="1"/>
</dbReference>
<sequence length="407" mass="44290">MHTSGKNQKITSGEPLMIGLVYDRTQDYQLAGGPDDKFAEFEPESTIAAMEQAVTHAGHRPLRIGSPHQLLNVAHCPDPSGGSAGAGHSSTPDLVWNIGEGYGSRNREAWAPVICEMKGIPCLGSDAYALTVTLDKVLTKMIARSLGVPTSDWQIIGWNSRCSAGASGSDSGSGSDSDAPSPGDDSSPIPEPELPFPQFLKPRYEGTSKGISEKSMVRSPEEFRHQCRFLLETYHQDVMAEPFIDGPEITCALSGHPLRAHPVMERGLDTSGIGSHALETNDPDAEKTEGRRGRKKSDDQPESGSTDRDHSPDDRNSEVSGIITPELEEHISSWSLTLCNWLRIRDFVRLDFKIAQNGTPLLLEINPLPTFATDSTFAILAEIEGRSYPEFLSEILRGAIGRLKQES</sequence>
<dbReference type="PROSITE" id="PS50975">
    <property type="entry name" value="ATP_GRASP"/>
    <property type="match status" value="1"/>
</dbReference>
<keyword evidence="3" id="KW-0547">Nucleotide-binding</keyword>
<feature type="compositionally biased region" description="Low complexity" evidence="4">
    <location>
        <begin position="166"/>
        <end position="188"/>
    </location>
</feature>
<dbReference type="Pfam" id="PF07478">
    <property type="entry name" value="Dala_Dala_lig_C"/>
    <property type="match status" value="2"/>
</dbReference>
<feature type="domain" description="ATP-grasp" evidence="5">
    <location>
        <begin position="140"/>
        <end position="397"/>
    </location>
</feature>
<feature type="region of interest" description="Disordered" evidence="4">
    <location>
        <begin position="166"/>
        <end position="218"/>
    </location>
</feature>
<name>A0A8J7RL32_9BACT</name>
<dbReference type="InterPro" id="IPR011095">
    <property type="entry name" value="Dala_Dala_lig_C"/>
</dbReference>
<protein>
    <recommendedName>
        <fullName evidence="5">ATP-grasp domain-containing protein</fullName>
    </recommendedName>
</protein>
<accession>A0A8J7RL32</accession>
<gene>
    <name evidence="6" type="ORF">NATSA_05555</name>
</gene>
<dbReference type="Gene3D" id="3.30.1490.20">
    <property type="entry name" value="ATP-grasp fold, A domain"/>
    <property type="match status" value="1"/>
</dbReference>
<keyword evidence="7" id="KW-1185">Reference proteome</keyword>
<evidence type="ECO:0000313" key="6">
    <source>
        <dbReference type="EMBL" id="MBP3192123.1"/>
    </source>
</evidence>
<feature type="region of interest" description="Disordered" evidence="4">
    <location>
        <begin position="266"/>
        <end position="319"/>
    </location>
</feature>
<dbReference type="RefSeq" id="WP_210511018.1">
    <property type="nucleotide sequence ID" value="NZ_JAFIDN010000003.1"/>
</dbReference>
<dbReference type="GO" id="GO:0008716">
    <property type="term" value="F:D-alanine-D-alanine ligase activity"/>
    <property type="evidence" value="ECO:0007669"/>
    <property type="project" value="InterPro"/>
</dbReference>
<dbReference type="Proteomes" id="UP000673975">
    <property type="component" value="Unassembled WGS sequence"/>
</dbReference>
<evidence type="ECO:0000256" key="2">
    <source>
        <dbReference type="ARBA" id="ARBA00022598"/>
    </source>
</evidence>
<comment type="caution">
    <text evidence="6">The sequence shown here is derived from an EMBL/GenBank/DDBJ whole genome shotgun (WGS) entry which is preliminary data.</text>
</comment>
<dbReference type="InterPro" id="IPR013815">
    <property type="entry name" value="ATP_grasp_subdomain_1"/>
</dbReference>
<evidence type="ECO:0000256" key="4">
    <source>
        <dbReference type="SAM" id="MobiDB-lite"/>
    </source>
</evidence>